<keyword evidence="2" id="KW-1185">Reference proteome</keyword>
<name>A0A1I7XYB6_9BILA</name>
<reference evidence="3" key="1">
    <citation type="submission" date="2016-11" db="UniProtKB">
        <authorList>
            <consortium name="WormBaseParasite"/>
        </authorList>
    </citation>
    <scope>IDENTIFICATION</scope>
</reference>
<sequence length="178" mass="19845">MRAPSLARATAERRSRKQHKQNIKQTDAIYLPALQWNIEDRKAAESECPREKRGTECVRSARALEEDTRPVAAALEMSLRATRNRCLDVQTGLQTAQSASVVAETAQDGQGRQTPVTAVTLETLSILDHAVCADHDRREEASERRNEDRGRGTNKNKHSSGGQRTPRKNTSDRSDDVL</sequence>
<feature type="region of interest" description="Disordered" evidence="1">
    <location>
        <begin position="1"/>
        <end position="24"/>
    </location>
</feature>
<dbReference type="Proteomes" id="UP000095287">
    <property type="component" value="Unplaced"/>
</dbReference>
<protein>
    <submittedName>
        <fullName evidence="3">Uncharacterized protein</fullName>
    </submittedName>
</protein>
<evidence type="ECO:0000313" key="3">
    <source>
        <dbReference type="WBParaSite" id="L893_g10843.t1"/>
    </source>
</evidence>
<organism evidence="2 3">
    <name type="scientific">Steinernema glaseri</name>
    <dbReference type="NCBI Taxonomy" id="37863"/>
    <lineage>
        <taxon>Eukaryota</taxon>
        <taxon>Metazoa</taxon>
        <taxon>Ecdysozoa</taxon>
        <taxon>Nematoda</taxon>
        <taxon>Chromadorea</taxon>
        <taxon>Rhabditida</taxon>
        <taxon>Tylenchina</taxon>
        <taxon>Panagrolaimomorpha</taxon>
        <taxon>Strongyloidoidea</taxon>
        <taxon>Steinernematidae</taxon>
        <taxon>Steinernema</taxon>
    </lineage>
</organism>
<feature type="compositionally biased region" description="Basic and acidic residues" evidence="1">
    <location>
        <begin position="131"/>
        <end position="151"/>
    </location>
</feature>
<proteinExistence type="predicted"/>
<feature type="region of interest" description="Disordered" evidence="1">
    <location>
        <begin position="130"/>
        <end position="178"/>
    </location>
</feature>
<evidence type="ECO:0000256" key="1">
    <source>
        <dbReference type="SAM" id="MobiDB-lite"/>
    </source>
</evidence>
<dbReference type="WBParaSite" id="L893_g10843.t1">
    <property type="protein sequence ID" value="L893_g10843.t1"/>
    <property type="gene ID" value="L893_g10843"/>
</dbReference>
<evidence type="ECO:0000313" key="2">
    <source>
        <dbReference type="Proteomes" id="UP000095287"/>
    </source>
</evidence>
<accession>A0A1I7XYB6</accession>
<feature type="compositionally biased region" description="Basic and acidic residues" evidence="1">
    <location>
        <begin position="169"/>
        <end position="178"/>
    </location>
</feature>
<dbReference type="AlphaFoldDB" id="A0A1I7XYB6"/>